<organism evidence="1 2">
    <name type="scientific">Altererythrobacter xiamenensis</name>
    <dbReference type="NCBI Taxonomy" id="1316679"/>
    <lineage>
        <taxon>Bacteria</taxon>
        <taxon>Pseudomonadati</taxon>
        <taxon>Pseudomonadota</taxon>
        <taxon>Alphaproteobacteria</taxon>
        <taxon>Sphingomonadales</taxon>
        <taxon>Erythrobacteraceae</taxon>
        <taxon>Altererythrobacter</taxon>
    </lineage>
</organism>
<evidence type="ECO:0000313" key="1">
    <source>
        <dbReference type="EMBL" id="SMQ61746.1"/>
    </source>
</evidence>
<accession>A0A1Y6EH16</accession>
<gene>
    <name evidence="1" type="ORF">SAMN06297468_0606</name>
</gene>
<reference evidence="2" key="1">
    <citation type="submission" date="2017-04" db="EMBL/GenBank/DDBJ databases">
        <authorList>
            <person name="Varghese N."/>
            <person name="Submissions S."/>
        </authorList>
    </citation>
    <scope>NUCLEOTIDE SEQUENCE [LARGE SCALE GENOMIC DNA]</scope>
</reference>
<dbReference type="Proteomes" id="UP000194420">
    <property type="component" value="Unassembled WGS sequence"/>
</dbReference>
<protein>
    <submittedName>
        <fullName evidence="1">Uncharacterized protein</fullName>
    </submittedName>
</protein>
<evidence type="ECO:0000313" key="2">
    <source>
        <dbReference type="Proteomes" id="UP000194420"/>
    </source>
</evidence>
<dbReference type="AlphaFoldDB" id="A0A1Y6EH16"/>
<keyword evidence="2" id="KW-1185">Reference proteome</keyword>
<proteinExistence type="predicted"/>
<sequence>MLPQAIKRTIVPIAFALLAGVMAYTLWPSDESRPVPASERAELGLMTGLPIYWADGADLATLLDENAELPWVRQVLEQRYDLRPVDSFVSEEREGAVLEGLERLLIVQPRGISPAGNVALDDWVQDGGRLLYVIDPMLTGEYAAPLGDPRHPSVIGIVPPVLPRWGVIMETREENSDNAPQIIDTPVGPLPVAIAGRLTKRQSGIGNCTIEASGLIARCQVGEGQVTVLADAALFEARDGGEQEADIILALADYALR</sequence>
<dbReference type="EMBL" id="FXWG01000001">
    <property type="protein sequence ID" value="SMQ61746.1"/>
    <property type="molecule type" value="Genomic_DNA"/>
</dbReference>
<name>A0A1Y6EH16_9SPHN</name>